<feature type="transmembrane region" description="Helical" evidence="8">
    <location>
        <begin position="29"/>
        <end position="56"/>
    </location>
</feature>
<proteinExistence type="inferred from homology"/>
<evidence type="ECO:0000256" key="3">
    <source>
        <dbReference type="ARBA" id="ARBA00022448"/>
    </source>
</evidence>
<feature type="transmembrane region" description="Helical" evidence="8">
    <location>
        <begin position="159"/>
        <end position="180"/>
    </location>
</feature>
<evidence type="ECO:0000256" key="8">
    <source>
        <dbReference type="RuleBase" id="RU363041"/>
    </source>
</evidence>
<evidence type="ECO:0000256" key="1">
    <source>
        <dbReference type="ARBA" id="ARBA00004651"/>
    </source>
</evidence>
<comment type="caution">
    <text evidence="9">The sequence shown here is derived from an EMBL/GenBank/DDBJ whole genome shotgun (WGS) entry which is preliminary data.</text>
</comment>
<keyword evidence="5 8" id="KW-0812">Transmembrane</keyword>
<sequence length="239" mass="24726">MVWILLILFVAAILQGAVGFGFALVAMPALALVMDAPSAAALVALTGISLSTVMLLQNRKGLHMGEAAGLIVAAAAGVPIGVFLLAHAPRGPLLIALGIIIIAFSVFSLARPSALEIKDRRWRFAAGFAGGILGGAYNIPGPPIIFYGAMRRWPPERFLAVTQAFFLPVAIMIAAGHAVAGFWSRELLITCAASIPGVIIASFIGRRITAGISAEALSKAVYGLCLVLGLVILTMNLGG</sequence>
<keyword evidence="4 8" id="KW-1003">Cell membrane</keyword>
<reference evidence="9 10" key="1">
    <citation type="submission" date="2024-09" db="EMBL/GenBank/DDBJ databases">
        <authorList>
            <person name="Zhang Z.-H."/>
        </authorList>
    </citation>
    <scope>NUCLEOTIDE SEQUENCE [LARGE SCALE GENOMIC DNA]</scope>
    <source>
        <strain evidence="9 10">HHTR114</strain>
    </source>
</reference>
<evidence type="ECO:0000256" key="6">
    <source>
        <dbReference type="ARBA" id="ARBA00022989"/>
    </source>
</evidence>
<name>A0ABW1KT05_9PROT</name>
<dbReference type="Proteomes" id="UP001596116">
    <property type="component" value="Unassembled WGS sequence"/>
</dbReference>
<organism evidence="9 10">
    <name type="scientific">Hyphococcus aureus</name>
    <dbReference type="NCBI Taxonomy" id="2666033"/>
    <lineage>
        <taxon>Bacteria</taxon>
        <taxon>Pseudomonadati</taxon>
        <taxon>Pseudomonadota</taxon>
        <taxon>Alphaproteobacteria</taxon>
        <taxon>Parvularculales</taxon>
        <taxon>Parvularculaceae</taxon>
        <taxon>Hyphococcus</taxon>
    </lineage>
</organism>
<feature type="transmembrane region" description="Helical" evidence="8">
    <location>
        <begin position="92"/>
        <end position="110"/>
    </location>
</feature>
<feature type="transmembrane region" description="Helical" evidence="8">
    <location>
        <begin position="187"/>
        <end position="208"/>
    </location>
</feature>
<gene>
    <name evidence="9" type="ORF">ACFMB1_02430</name>
</gene>
<keyword evidence="7 8" id="KW-0472">Membrane</keyword>
<keyword evidence="10" id="KW-1185">Reference proteome</keyword>
<feature type="transmembrane region" description="Helical" evidence="8">
    <location>
        <begin position="220"/>
        <end position="238"/>
    </location>
</feature>
<dbReference type="InterPro" id="IPR002781">
    <property type="entry name" value="TM_pro_TauE-like"/>
</dbReference>
<feature type="transmembrane region" description="Helical" evidence="8">
    <location>
        <begin position="68"/>
        <end position="86"/>
    </location>
</feature>
<evidence type="ECO:0000256" key="5">
    <source>
        <dbReference type="ARBA" id="ARBA00022692"/>
    </source>
</evidence>
<dbReference type="RefSeq" id="WP_379880300.1">
    <property type="nucleotide sequence ID" value="NZ_JBHPON010000001.1"/>
</dbReference>
<keyword evidence="3" id="KW-0813">Transport</keyword>
<comment type="similarity">
    <text evidence="2 8">Belongs to the 4-toluene sulfonate uptake permease (TSUP) (TC 2.A.102) family.</text>
</comment>
<keyword evidence="6 8" id="KW-1133">Transmembrane helix</keyword>
<dbReference type="InterPro" id="IPR052017">
    <property type="entry name" value="TSUP"/>
</dbReference>
<dbReference type="Pfam" id="PF01925">
    <property type="entry name" value="TauE"/>
    <property type="match status" value="1"/>
</dbReference>
<evidence type="ECO:0000313" key="10">
    <source>
        <dbReference type="Proteomes" id="UP001596116"/>
    </source>
</evidence>
<dbReference type="EMBL" id="JBHPON010000001">
    <property type="protein sequence ID" value="MFC6034380.1"/>
    <property type="molecule type" value="Genomic_DNA"/>
</dbReference>
<dbReference type="PANTHER" id="PTHR30269:SF37">
    <property type="entry name" value="MEMBRANE TRANSPORTER PROTEIN"/>
    <property type="match status" value="1"/>
</dbReference>
<comment type="subcellular location">
    <subcellularLocation>
        <location evidence="1 8">Cell membrane</location>
        <topology evidence="1 8">Multi-pass membrane protein</topology>
    </subcellularLocation>
</comment>
<accession>A0ABW1KT05</accession>
<evidence type="ECO:0000256" key="7">
    <source>
        <dbReference type="ARBA" id="ARBA00023136"/>
    </source>
</evidence>
<protein>
    <recommendedName>
        <fullName evidence="8">Probable membrane transporter protein</fullName>
    </recommendedName>
</protein>
<evidence type="ECO:0000313" key="9">
    <source>
        <dbReference type="EMBL" id="MFC6034380.1"/>
    </source>
</evidence>
<evidence type="ECO:0000256" key="2">
    <source>
        <dbReference type="ARBA" id="ARBA00009142"/>
    </source>
</evidence>
<feature type="transmembrane region" description="Helical" evidence="8">
    <location>
        <begin position="122"/>
        <end position="139"/>
    </location>
</feature>
<dbReference type="PANTHER" id="PTHR30269">
    <property type="entry name" value="TRANSMEMBRANE PROTEIN YFCA"/>
    <property type="match status" value="1"/>
</dbReference>
<evidence type="ECO:0000256" key="4">
    <source>
        <dbReference type="ARBA" id="ARBA00022475"/>
    </source>
</evidence>